<evidence type="ECO:0000313" key="2">
    <source>
        <dbReference type="Proteomes" id="UP001056778"/>
    </source>
</evidence>
<organism evidence="1 2">
    <name type="scientific">Holotrichia oblita</name>
    <name type="common">Chafer beetle</name>
    <dbReference type="NCBI Taxonomy" id="644536"/>
    <lineage>
        <taxon>Eukaryota</taxon>
        <taxon>Metazoa</taxon>
        <taxon>Ecdysozoa</taxon>
        <taxon>Arthropoda</taxon>
        <taxon>Hexapoda</taxon>
        <taxon>Insecta</taxon>
        <taxon>Pterygota</taxon>
        <taxon>Neoptera</taxon>
        <taxon>Endopterygota</taxon>
        <taxon>Coleoptera</taxon>
        <taxon>Polyphaga</taxon>
        <taxon>Scarabaeiformia</taxon>
        <taxon>Scarabaeidae</taxon>
        <taxon>Melolonthinae</taxon>
        <taxon>Holotrichia</taxon>
    </lineage>
</organism>
<gene>
    <name evidence="1" type="ORF">MML48_2g00010100</name>
</gene>
<sequence length="267" mass="30177">MKVSIMAQVFSHQVGSLMIRISQWDTNSEYGLVPEATETGEFILFIDSLFDSLNGNNKQAPSTTPLKGGITRNSPHEMFWRDAIKVMETMKFYDAKRKRFVNVPSCTNLIKTVKGFIYLRSKLLKQVTYFLPRAVNQDCLENFFGSVRTYGRRNVNPNCSQFVTSFKALLVNNFMSYHSPGANCEEDYATGALDNLKCFLTGEELQGIHLLEDTSPEVPIPQNIKKTRVAESTIAYFAGYIVKKSLKTVHCQDCNSVLLHSDGNIRD</sequence>
<accession>A0ACB9TMT9</accession>
<name>A0ACB9TMT9_HOLOL</name>
<protein>
    <submittedName>
        <fullName evidence="1">Regulator of g-protein signaling loco</fullName>
    </submittedName>
</protein>
<dbReference type="Proteomes" id="UP001056778">
    <property type="component" value="Chromosome 2"/>
</dbReference>
<proteinExistence type="predicted"/>
<keyword evidence="2" id="KW-1185">Reference proteome</keyword>
<evidence type="ECO:0000313" key="1">
    <source>
        <dbReference type="EMBL" id="KAI4467995.1"/>
    </source>
</evidence>
<reference evidence="1" key="1">
    <citation type="submission" date="2022-04" db="EMBL/GenBank/DDBJ databases">
        <title>Chromosome-scale genome assembly of Holotrichia oblita Faldermann.</title>
        <authorList>
            <person name="Rongchong L."/>
        </authorList>
    </citation>
    <scope>NUCLEOTIDE SEQUENCE</scope>
    <source>
        <strain evidence="1">81SQS9</strain>
    </source>
</reference>
<comment type="caution">
    <text evidence="1">The sequence shown here is derived from an EMBL/GenBank/DDBJ whole genome shotgun (WGS) entry which is preliminary data.</text>
</comment>
<dbReference type="EMBL" id="CM043016">
    <property type="protein sequence ID" value="KAI4467995.1"/>
    <property type="molecule type" value="Genomic_DNA"/>
</dbReference>